<dbReference type="EMBL" id="JAPHNL010000286">
    <property type="protein sequence ID" value="MCX3062926.1"/>
    <property type="molecule type" value="Genomic_DNA"/>
</dbReference>
<evidence type="ECO:0000256" key="1">
    <source>
        <dbReference type="ARBA" id="ARBA00023015"/>
    </source>
</evidence>
<dbReference type="Pfam" id="PF01037">
    <property type="entry name" value="AsnC_trans_reg"/>
    <property type="match status" value="1"/>
</dbReference>
<dbReference type="InterPro" id="IPR019887">
    <property type="entry name" value="Tscrpt_reg_AsnC/Lrp_C"/>
</dbReference>
<protein>
    <submittedName>
        <fullName evidence="5">AsnC family transcriptional regulator</fullName>
    </submittedName>
</protein>
<evidence type="ECO:0000259" key="4">
    <source>
        <dbReference type="PROSITE" id="PS50956"/>
    </source>
</evidence>
<evidence type="ECO:0000256" key="3">
    <source>
        <dbReference type="ARBA" id="ARBA00023163"/>
    </source>
</evidence>
<dbReference type="Gene3D" id="3.30.70.920">
    <property type="match status" value="1"/>
</dbReference>
<dbReference type="PROSITE" id="PS50956">
    <property type="entry name" value="HTH_ASNC_2"/>
    <property type="match status" value="1"/>
</dbReference>
<keyword evidence="3" id="KW-0804">Transcription</keyword>
<dbReference type="SUPFAM" id="SSF54909">
    <property type="entry name" value="Dimeric alpha+beta barrel"/>
    <property type="match status" value="1"/>
</dbReference>
<dbReference type="InterPro" id="IPR011008">
    <property type="entry name" value="Dimeric_a/b-barrel"/>
</dbReference>
<dbReference type="Gene3D" id="1.10.10.10">
    <property type="entry name" value="Winged helix-like DNA-binding domain superfamily/Winged helix DNA-binding domain"/>
    <property type="match status" value="2"/>
</dbReference>
<dbReference type="InterPro" id="IPR019888">
    <property type="entry name" value="Tscrpt_reg_AsnC-like"/>
</dbReference>
<dbReference type="PRINTS" id="PR00033">
    <property type="entry name" value="HTHASNC"/>
</dbReference>
<organism evidence="5 6">
    <name type="scientific">Streptomyces beihaiensis</name>
    <dbReference type="NCBI Taxonomy" id="2984495"/>
    <lineage>
        <taxon>Bacteria</taxon>
        <taxon>Bacillati</taxon>
        <taxon>Actinomycetota</taxon>
        <taxon>Actinomycetes</taxon>
        <taxon>Kitasatosporales</taxon>
        <taxon>Streptomycetaceae</taxon>
        <taxon>Streptomyces</taxon>
    </lineage>
</organism>
<reference evidence="5" key="1">
    <citation type="submission" date="2022-10" db="EMBL/GenBank/DDBJ databases">
        <title>Streptomyces beihaiensis sp. nov., a chitin degrading actinobacterium, isolated from shrimp pond soil.</title>
        <authorList>
            <person name="Xie J."/>
            <person name="Shen N."/>
        </authorList>
    </citation>
    <scope>NUCLEOTIDE SEQUENCE</scope>
    <source>
        <strain evidence="5">GXMU-J5</strain>
    </source>
</reference>
<keyword evidence="2" id="KW-0238">DNA-binding</keyword>
<proteinExistence type="predicted"/>
<dbReference type="InterPro" id="IPR000485">
    <property type="entry name" value="AsnC-type_HTH_dom"/>
</dbReference>
<dbReference type="InterPro" id="IPR036388">
    <property type="entry name" value="WH-like_DNA-bd_sf"/>
</dbReference>
<sequence>MLDDLDRALIHALHIDGRAPFTQLATVLSVSPQTVSRRYERLRDQAALRVVGLPDPHLTGHEQWLLRLRADSETALNLAHALVRRQDTSWVYLTGGGTEIVAVLETPLGMAHGHSLLLHELPPSMGLTAVSAHHLLHTYRGWRTPWRMSANALTARQQRALSGQRLTEHDAVSSVSSVSSAECDGHVQLTPADHALLDALRRDGRTAVADLAVGTGWSPATVTRRLERLRACGAIFFDIEIDPALLGGNVKALLWMAVAPAHLDEAATALAHHDELAFVAHTTGPTNLVAQALCRDTKALYRYLTHGLGAVKAIRAMETAPVLRILKAVGTIASPGLPHRPA</sequence>
<evidence type="ECO:0000256" key="2">
    <source>
        <dbReference type="ARBA" id="ARBA00023125"/>
    </source>
</evidence>
<dbReference type="Proteomes" id="UP001163064">
    <property type="component" value="Unassembled WGS sequence"/>
</dbReference>
<gene>
    <name evidence="5" type="ORF">OFY01_24825</name>
</gene>
<dbReference type="PANTHER" id="PTHR30154">
    <property type="entry name" value="LEUCINE-RESPONSIVE REGULATORY PROTEIN"/>
    <property type="match status" value="1"/>
</dbReference>
<name>A0ABT3U2I8_9ACTN</name>
<accession>A0ABT3U2I8</accession>
<dbReference type="SUPFAM" id="SSF46785">
    <property type="entry name" value="Winged helix' DNA-binding domain"/>
    <property type="match status" value="2"/>
</dbReference>
<dbReference type="PANTHER" id="PTHR30154:SF34">
    <property type="entry name" value="TRANSCRIPTIONAL REGULATOR AZLB"/>
    <property type="match status" value="1"/>
</dbReference>
<keyword evidence="6" id="KW-1185">Reference proteome</keyword>
<evidence type="ECO:0000313" key="6">
    <source>
        <dbReference type="Proteomes" id="UP001163064"/>
    </source>
</evidence>
<evidence type="ECO:0000313" key="5">
    <source>
        <dbReference type="EMBL" id="MCX3062926.1"/>
    </source>
</evidence>
<dbReference type="RefSeq" id="WP_266603448.1">
    <property type="nucleotide sequence ID" value="NZ_JAPHNL010000286.1"/>
</dbReference>
<comment type="caution">
    <text evidence="5">The sequence shown here is derived from an EMBL/GenBank/DDBJ whole genome shotgun (WGS) entry which is preliminary data.</text>
</comment>
<keyword evidence="1" id="KW-0805">Transcription regulation</keyword>
<dbReference type="InterPro" id="IPR036390">
    <property type="entry name" value="WH_DNA-bd_sf"/>
</dbReference>
<feature type="domain" description="HTH asnC-type" evidence="4">
    <location>
        <begin position="2"/>
        <end position="62"/>
    </location>
</feature>
<dbReference type="Pfam" id="PF13404">
    <property type="entry name" value="HTH_AsnC-type"/>
    <property type="match status" value="2"/>
</dbReference>
<dbReference type="SMART" id="SM00344">
    <property type="entry name" value="HTH_ASNC"/>
    <property type="match status" value="2"/>
</dbReference>